<accession>A0A1A7WPF2</accession>
<evidence type="ECO:0000256" key="3">
    <source>
        <dbReference type="SAM" id="MobiDB-lite"/>
    </source>
</evidence>
<keyword evidence="4" id="KW-0472">Membrane</keyword>
<keyword evidence="4" id="KW-1133">Transmembrane helix</keyword>
<dbReference type="PROSITE" id="PS00615">
    <property type="entry name" value="C_TYPE_LECTIN_1"/>
    <property type="match status" value="1"/>
</dbReference>
<dbReference type="InterPro" id="IPR050111">
    <property type="entry name" value="C-type_lectin/snaclec_domain"/>
</dbReference>
<feature type="domain" description="C-type lectin" evidence="5">
    <location>
        <begin position="176"/>
        <end position="303"/>
    </location>
</feature>
<reference evidence="6" key="2">
    <citation type="submission" date="2016-06" db="EMBL/GenBank/DDBJ databases">
        <title>The genome of a short-lived fish provides insights into sex chromosome evolution and the genetic control of aging.</title>
        <authorList>
            <person name="Reichwald K."/>
            <person name="Felder M."/>
            <person name="Petzold A."/>
            <person name="Koch P."/>
            <person name="Groth M."/>
            <person name="Platzer M."/>
        </authorList>
    </citation>
    <scope>NUCLEOTIDE SEQUENCE</scope>
    <source>
        <tissue evidence="6">Brain</tissue>
    </source>
</reference>
<dbReference type="Pfam" id="PF00059">
    <property type="entry name" value="Lectin_C"/>
    <property type="match status" value="1"/>
</dbReference>
<keyword evidence="1" id="KW-0430">Lectin</keyword>
<sequence length="310" mass="35209">MEGAGHQGCGSDKDTLISQEDLNPDDQKTCNQFNQSKLQVFLFRVNSWRSSRLAALILVVLAAVLFVVDISLGVHYNNLKDAHLTLGHVERIGKAMDELQQPQKSTVKPTVGAHKQLDSDEQDQQETTWELEHLTKTNKAYQAQIEEITKNNEYMKSHLPMIAGGCERCPSGWILMNSACYYFSISEAEGIKTWNQAREFCQIYGGDLLVIDSKDKQKAVVAHLVRNGKPTEVFTGFWFGLRDSHVEGKWKWLDGTDLVEGFWNDGEPNDINNEDCGAVYDRKNFFKAWNDVRCEVKLKWICEKAPTSEN</sequence>
<organism evidence="6">
    <name type="scientific">Iconisemion striatum</name>
    <dbReference type="NCBI Taxonomy" id="60296"/>
    <lineage>
        <taxon>Eukaryota</taxon>
        <taxon>Metazoa</taxon>
        <taxon>Chordata</taxon>
        <taxon>Craniata</taxon>
        <taxon>Vertebrata</taxon>
        <taxon>Euteleostomi</taxon>
        <taxon>Actinopterygii</taxon>
        <taxon>Neopterygii</taxon>
        <taxon>Teleostei</taxon>
        <taxon>Neoteleostei</taxon>
        <taxon>Acanthomorphata</taxon>
        <taxon>Ovalentaria</taxon>
        <taxon>Atherinomorphae</taxon>
        <taxon>Cyprinodontiformes</taxon>
        <taxon>Nothobranchiidae</taxon>
        <taxon>Iconisemion</taxon>
    </lineage>
</organism>
<dbReference type="AlphaFoldDB" id="A0A1A7WPF2"/>
<proteinExistence type="predicted"/>
<evidence type="ECO:0000259" key="5">
    <source>
        <dbReference type="PROSITE" id="PS50041"/>
    </source>
</evidence>
<name>A0A1A7WPF2_9TELE</name>
<keyword evidence="4" id="KW-0812">Transmembrane</keyword>
<dbReference type="InterPro" id="IPR001304">
    <property type="entry name" value="C-type_lectin-like"/>
</dbReference>
<gene>
    <name evidence="6" type="primary">OLA.10429</name>
</gene>
<dbReference type="CDD" id="cd03590">
    <property type="entry name" value="CLECT_DC-SIGN_like"/>
    <property type="match status" value="1"/>
</dbReference>
<reference evidence="6" key="1">
    <citation type="submission" date="2016-05" db="EMBL/GenBank/DDBJ databases">
        <authorList>
            <person name="Lavstsen T."/>
            <person name="Jespersen J.S."/>
        </authorList>
    </citation>
    <scope>NUCLEOTIDE SEQUENCE</scope>
    <source>
        <tissue evidence="6">Brain</tissue>
    </source>
</reference>
<dbReference type="SUPFAM" id="SSF56436">
    <property type="entry name" value="C-type lectin-like"/>
    <property type="match status" value="1"/>
</dbReference>
<feature type="region of interest" description="Disordered" evidence="3">
    <location>
        <begin position="1"/>
        <end position="23"/>
    </location>
</feature>
<feature type="transmembrane region" description="Helical" evidence="4">
    <location>
        <begin position="53"/>
        <end position="76"/>
    </location>
</feature>
<evidence type="ECO:0000256" key="1">
    <source>
        <dbReference type="ARBA" id="ARBA00022734"/>
    </source>
</evidence>
<keyword evidence="2" id="KW-1015">Disulfide bond</keyword>
<dbReference type="GO" id="GO:0030246">
    <property type="term" value="F:carbohydrate binding"/>
    <property type="evidence" value="ECO:0007669"/>
    <property type="project" value="UniProtKB-KW"/>
</dbReference>
<feature type="region of interest" description="Disordered" evidence="3">
    <location>
        <begin position="99"/>
        <end position="127"/>
    </location>
</feature>
<dbReference type="PANTHER" id="PTHR22803">
    <property type="entry name" value="MANNOSE, PHOSPHOLIPASE, LECTIN RECEPTOR RELATED"/>
    <property type="match status" value="1"/>
</dbReference>
<evidence type="ECO:0000256" key="2">
    <source>
        <dbReference type="ARBA" id="ARBA00023157"/>
    </source>
</evidence>
<dbReference type="SMART" id="SM00034">
    <property type="entry name" value="CLECT"/>
    <property type="match status" value="1"/>
</dbReference>
<evidence type="ECO:0000313" key="6">
    <source>
        <dbReference type="EMBL" id="SBP07842.1"/>
    </source>
</evidence>
<dbReference type="InterPro" id="IPR018378">
    <property type="entry name" value="C-type_lectin_CS"/>
</dbReference>
<protein>
    <recommendedName>
        <fullName evidence="5">C-type lectin domain-containing protein</fullName>
    </recommendedName>
</protein>
<dbReference type="EMBL" id="HADW01006442">
    <property type="protein sequence ID" value="SBP07842.1"/>
    <property type="molecule type" value="Transcribed_RNA"/>
</dbReference>
<dbReference type="PROSITE" id="PS50041">
    <property type="entry name" value="C_TYPE_LECTIN_2"/>
    <property type="match status" value="1"/>
</dbReference>
<dbReference type="InterPro" id="IPR033989">
    <property type="entry name" value="CD209-like_CTLD"/>
</dbReference>
<dbReference type="InterPro" id="IPR016186">
    <property type="entry name" value="C-type_lectin-like/link_sf"/>
</dbReference>
<dbReference type="Gene3D" id="3.10.100.10">
    <property type="entry name" value="Mannose-Binding Protein A, subunit A"/>
    <property type="match status" value="1"/>
</dbReference>
<evidence type="ECO:0000256" key="4">
    <source>
        <dbReference type="SAM" id="Phobius"/>
    </source>
</evidence>
<dbReference type="InterPro" id="IPR016187">
    <property type="entry name" value="CTDL_fold"/>
</dbReference>